<organism evidence="8 9">
    <name type="scientific">Mesorhizobium argentiipisi</name>
    <dbReference type="NCBI Taxonomy" id="3015175"/>
    <lineage>
        <taxon>Bacteria</taxon>
        <taxon>Pseudomonadati</taxon>
        <taxon>Pseudomonadota</taxon>
        <taxon>Alphaproteobacteria</taxon>
        <taxon>Hyphomicrobiales</taxon>
        <taxon>Phyllobacteriaceae</taxon>
        <taxon>Mesorhizobium</taxon>
    </lineage>
</organism>
<dbReference type="CDD" id="cd06579">
    <property type="entry name" value="TM_PBP1_transp_AraH_like"/>
    <property type="match status" value="1"/>
</dbReference>
<evidence type="ECO:0000256" key="2">
    <source>
        <dbReference type="ARBA" id="ARBA00022475"/>
    </source>
</evidence>
<dbReference type="PANTHER" id="PTHR32196">
    <property type="entry name" value="ABC TRANSPORTER PERMEASE PROTEIN YPHD-RELATED-RELATED"/>
    <property type="match status" value="1"/>
</dbReference>
<gene>
    <name evidence="8" type="ORF">O7A05_10355</name>
</gene>
<evidence type="ECO:0000259" key="7">
    <source>
        <dbReference type="Pfam" id="PF03088"/>
    </source>
</evidence>
<feature type="transmembrane region" description="Helical" evidence="6">
    <location>
        <begin position="32"/>
        <end position="55"/>
    </location>
</feature>
<comment type="subcellular location">
    <subcellularLocation>
        <location evidence="1">Cell membrane</location>
        <topology evidence="1">Multi-pass membrane protein</topology>
    </subcellularLocation>
</comment>
<feature type="transmembrane region" description="Helical" evidence="6">
    <location>
        <begin position="265"/>
        <end position="285"/>
    </location>
</feature>
<accession>A0ABU8KAE1</accession>
<dbReference type="Pfam" id="PF03088">
    <property type="entry name" value="Str_synth"/>
    <property type="match status" value="1"/>
</dbReference>
<evidence type="ECO:0000256" key="5">
    <source>
        <dbReference type="ARBA" id="ARBA00023136"/>
    </source>
</evidence>
<proteinExistence type="predicted"/>
<dbReference type="InterPro" id="IPR001851">
    <property type="entry name" value="ABC_transp_permease"/>
</dbReference>
<reference evidence="8 9" key="1">
    <citation type="submission" date="2022-12" db="EMBL/GenBank/DDBJ databases">
        <authorList>
            <person name="Muema E."/>
        </authorList>
    </citation>
    <scope>NUCLEOTIDE SEQUENCE [LARGE SCALE GENOMIC DNA]</scope>
    <source>
        <strain evidence="9">1330</strain>
    </source>
</reference>
<dbReference type="EMBL" id="JAPYKO010000005">
    <property type="protein sequence ID" value="MEI9402557.1"/>
    <property type="molecule type" value="Genomic_DNA"/>
</dbReference>
<evidence type="ECO:0000256" key="6">
    <source>
        <dbReference type="SAM" id="Phobius"/>
    </source>
</evidence>
<feature type="transmembrane region" description="Helical" evidence="6">
    <location>
        <begin position="317"/>
        <end position="335"/>
    </location>
</feature>
<dbReference type="InterPro" id="IPR011042">
    <property type="entry name" value="6-blade_b-propeller_TolB-like"/>
</dbReference>
<dbReference type="Proteomes" id="UP001366503">
    <property type="component" value="Unassembled WGS sequence"/>
</dbReference>
<feature type="transmembrane region" description="Helical" evidence="6">
    <location>
        <begin position="61"/>
        <end position="79"/>
    </location>
</feature>
<name>A0ABU8KAE1_9HYPH</name>
<comment type="caution">
    <text evidence="8">The sequence shown here is derived from an EMBL/GenBank/DDBJ whole genome shotgun (WGS) entry which is preliminary data.</text>
</comment>
<dbReference type="SUPFAM" id="SSF63829">
    <property type="entry name" value="Calcium-dependent phosphotriesterase"/>
    <property type="match status" value="1"/>
</dbReference>
<dbReference type="Gene3D" id="2.120.10.30">
    <property type="entry name" value="TolB, C-terminal domain"/>
    <property type="match status" value="1"/>
</dbReference>
<keyword evidence="5 6" id="KW-0472">Membrane</keyword>
<keyword evidence="4 6" id="KW-1133">Transmembrane helix</keyword>
<feature type="transmembrane region" description="Helical" evidence="6">
    <location>
        <begin position="112"/>
        <end position="132"/>
    </location>
</feature>
<feature type="transmembrane region" description="Helical" evidence="6">
    <location>
        <begin position="139"/>
        <end position="157"/>
    </location>
</feature>
<keyword evidence="9" id="KW-1185">Reference proteome</keyword>
<dbReference type="InterPro" id="IPR018119">
    <property type="entry name" value="Strictosidine_synth_cons-reg"/>
</dbReference>
<feature type="domain" description="Strictosidine synthase conserved region" evidence="7">
    <location>
        <begin position="482"/>
        <end position="568"/>
    </location>
</feature>
<evidence type="ECO:0000256" key="4">
    <source>
        <dbReference type="ARBA" id="ARBA00022989"/>
    </source>
</evidence>
<feature type="transmembrane region" description="Helical" evidence="6">
    <location>
        <begin position="230"/>
        <end position="253"/>
    </location>
</feature>
<evidence type="ECO:0000256" key="1">
    <source>
        <dbReference type="ARBA" id="ARBA00004651"/>
    </source>
</evidence>
<evidence type="ECO:0000313" key="8">
    <source>
        <dbReference type="EMBL" id="MEI9402557.1"/>
    </source>
</evidence>
<evidence type="ECO:0000313" key="9">
    <source>
        <dbReference type="Proteomes" id="UP001366503"/>
    </source>
</evidence>
<evidence type="ECO:0000256" key="3">
    <source>
        <dbReference type="ARBA" id="ARBA00022692"/>
    </source>
</evidence>
<dbReference type="Pfam" id="PF20067">
    <property type="entry name" value="SSL_N"/>
    <property type="match status" value="1"/>
</dbReference>
<feature type="transmembrane region" description="Helical" evidence="6">
    <location>
        <begin position="177"/>
        <end position="204"/>
    </location>
</feature>
<sequence length="706" mass="76994">MYDVGILTKLRYRYVPDHIIGELLTKRWMDNAIPFAALACLIAAIELAGLNFFAIDALFDLARQLAEFGLIALGLAIVMMSGGIDLSVGSVFALSALATLICINVYEQSVFVAFLTAMAVGGLCGAINGVLIGYSRIRAFLTTLVTLIIYRSIYELVFAKFSTAIMATMADSPTWDFLGYGTLFAVPVSFGIALIIAIGWHVVLSRMRFGWRLQAVGGARRSAFNAGIDVSLTIFSAYTASGLLCAVAGFLMAARLGSTGTDTGVGLEVQALTAVVLGGISLGGGRGSVSKASMGAIFVLVLTNGLISLGVTGPTASLILGLVLITAVYLDVRWLKNREKLLRSVYISPAYAQLPDLAKSRSDLGRTFEINDRLRSVEVIGLGEIESPEDVILDDNDDLYCGTRNGDIIRFFAPDYKRQELFAHIGGQPLGLAFDRIGNLIVCVAGMGLYQVAQDRIVSKLTDETNRSLTSIVDDSQLRLADDLDIAPDGRIFFSEATVRYGMHDWPVDALESRGNGRIICYDPTKGTTRTEIRGLIFPNGVCMCEDGQSFIYAETWACRITRYWFDGPKKGKSESVVENLPGYPDNINRASDGGFWLALVGMRSPALDLALRMPGFRRRMARQVARDNWIFPNINTGCIVKFTPQGEVVETLWDLGGINHPMVTSMREHKGCLFIGGISNNRIGRYTLERGRSDWTGMSSYWGRK</sequence>
<keyword evidence="3 6" id="KW-0812">Transmembrane</keyword>
<protein>
    <submittedName>
        <fullName evidence="8">SMP-30/gluconolactonase/LRE family protein</fullName>
    </submittedName>
</protein>
<dbReference type="Pfam" id="PF02653">
    <property type="entry name" value="BPD_transp_2"/>
    <property type="match status" value="1"/>
</dbReference>
<keyword evidence="2" id="KW-1003">Cell membrane</keyword>